<dbReference type="PROSITE" id="PS50929">
    <property type="entry name" value="ABC_TM1F"/>
    <property type="match status" value="1"/>
</dbReference>
<feature type="transmembrane region" description="Helical" evidence="10">
    <location>
        <begin position="343"/>
        <end position="365"/>
    </location>
</feature>
<dbReference type="Proteomes" id="UP001642464">
    <property type="component" value="Unassembled WGS sequence"/>
</dbReference>
<evidence type="ECO:0000313" key="14">
    <source>
        <dbReference type="Proteomes" id="UP001642464"/>
    </source>
</evidence>
<evidence type="ECO:0000259" key="11">
    <source>
        <dbReference type="PROSITE" id="PS50893"/>
    </source>
</evidence>
<dbReference type="InterPro" id="IPR050173">
    <property type="entry name" value="ABC_transporter_C-like"/>
</dbReference>
<feature type="transmembrane region" description="Helical" evidence="10">
    <location>
        <begin position="452"/>
        <end position="472"/>
    </location>
</feature>
<keyword evidence="4" id="KW-0677">Repeat</keyword>
<comment type="caution">
    <text evidence="13">The sequence shown here is derived from an EMBL/GenBank/DDBJ whole genome shotgun (WGS) entry which is preliminary data.</text>
</comment>
<evidence type="ECO:0000256" key="10">
    <source>
        <dbReference type="SAM" id="Phobius"/>
    </source>
</evidence>
<dbReference type="Pfam" id="PF03160">
    <property type="entry name" value="Calx-beta"/>
    <property type="match status" value="1"/>
</dbReference>
<evidence type="ECO:0000256" key="3">
    <source>
        <dbReference type="ARBA" id="ARBA00022729"/>
    </source>
</evidence>
<dbReference type="InterPro" id="IPR003644">
    <property type="entry name" value="Calx_beta"/>
</dbReference>
<dbReference type="InterPro" id="IPR036640">
    <property type="entry name" value="ABC1_TM_sf"/>
</dbReference>
<dbReference type="Gene3D" id="2.60.40.2030">
    <property type="match status" value="1"/>
</dbReference>
<keyword evidence="6" id="KW-0106">Calcium</keyword>
<proteinExistence type="predicted"/>
<feature type="domain" description="ABC transporter" evidence="11">
    <location>
        <begin position="560"/>
        <end position="823"/>
    </location>
</feature>
<keyword evidence="1" id="KW-0813">Transport</keyword>
<dbReference type="Pfam" id="PF00664">
    <property type="entry name" value="ABC_membrane"/>
    <property type="match status" value="1"/>
</dbReference>
<keyword evidence="7" id="KW-0067">ATP-binding</keyword>
<dbReference type="InterPro" id="IPR003439">
    <property type="entry name" value="ABC_transporter-like_ATP-bd"/>
</dbReference>
<dbReference type="InterPro" id="IPR038081">
    <property type="entry name" value="CalX-like_sf"/>
</dbReference>
<evidence type="ECO:0000256" key="4">
    <source>
        <dbReference type="ARBA" id="ARBA00022737"/>
    </source>
</evidence>
<dbReference type="SUPFAM" id="SSF52540">
    <property type="entry name" value="P-loop containing nucleoside triphosphate hydrolases"/>
    <property type="match status" value="1"/>
</dbReference>
<evidence type="ECO:0000256" key="8">
    <source>
        <dbReference type="ARBA" id="ARBA00022989"/>
    </source>
</evidence>
<dbReference type="SMART" id="SM00237">
    <property type="entry name" value="Calx_beta"/>
    <property type="match status" value="1"/>
</dbReference>
<dbReference type="PROSITE" id="PS50893">
    <property type="entry name" value="ABC_TRANSPORTER_2"/>
    <property type="match status" value="1"/>
</dbReference>
<dbReference type="SUPFAM" id="SSF90123">
    <property type="entry name" value="ABC transporter transmembrane region"/>
    <property type="match status" value="1"/>
</dbReference>
<keyword evidence="5" id="KW-0547">Nucleotide-binding</keyword>
<keyword evidence="3" id="KW-0732">Signal</keyword>
<evidence type="ECO:0000256" key="2">
    <source>
        <dbReference type="ARBA" id="ARBA00022692"/>
    </source>
</evidence>
<keyword evidence="2 10" id="KW-0812">Transmembrane</keyword>
<feature type="transmembrane region" description="Helical" evidence="10">
    <location>
        <begin position="371"/>
        <end position="391"/>
    </location>
</feature>
<reference evidence="13 14" key="1">
    <citation type="submission" date="2024-02" db="EMBL/GenBank/DDBJ databases">
        <authorList>
            <person name="Chen Y."/>
            <person name="Shah S."/>
            <person name="Dougan E. K."/>
            <person name="Thang M."/>
            <person name="Chan C."/>
        </authorList>
    </citation>
    <scope>NUCLEOTIDE SEQUENCE [LARGE SCALE GENOMIC DNA]</scope>
</reference>
<evidence type="ECO:0000256" key="1">
    <source>
        <dbReference type="ARBA" id="ARBA00022448"/>
    </source>
</evidence>
<feature type="transmembrane region" description="Helical" evidence="10">
    <location>
        <begin position="215"/>
        <end position="235"/>
    </location>
</feature>
<keyword evidence="8 10" id="KW-1133">Transmembrane helix</keyword>
<protein>
    <submittedName>
        <fullName evidence="13">Uncharacterized protein</fullName>
    </submittedName>
</protein>
<evidence type="ECO:0000256" key="5">
    <source>
        <dbReference type="ARBA" id="ARBA00022741"/>
    </source>
</evidence>
<evidence type="ECO:0000256" key="6">
    <source>
        <dbReference type="ARBA" id="ARBA00022837"/>
    </source>
</evidence>
<evidence type="ECO:0000313" key="13">
    <source>
        <dbReference type="EMBL" id="CAK8999518.1"/>
    </source>
</evidence>
<dbReference type="InterPro" id="IPR011527">
    <property type="entry name" value="ABC1_TM_dom"/>
</dbReference>
<sequence length="828" mass="92829">MATNYAPLLPLSVGSRSVTGYMTGTTPNAGSGTYASQAAMGAFGRPLSTPNSVRQRSPPGHEKDVVQFFSKTFYVSETEDSAVVRVIRIGSLQGTCDVAWYTEDFSAVAGRKYIGGEGILNFGPGESVRTFEVKIINDDNFDTALEFDVILTEPRNCVLDPRYKTSSVMILDDDLFPSNDFKEEIETGEEAALHEVGFSLLWSFIKFCFVHVDQIWWKTILVLLLANLGNAYYLATIFIKVYLIDTVLNTKDPEAEERLWIPGDRNGTAVCLGLAWVLPNIILLASDYFEMKGLEMGFNIRNHLRVNLFRKYLRYTSESRAAVPVQDLKIAIMEDIPDVVADGYLIIFELWAMLGKIGMVTIFMLKKTPGTALQTLAFYPILIALYLWCTYKRRLDLMGKEGEGQSATIGTLMHAHNNHKLINCYEKKTIVVRHFEEVLKTQRKHVMDLKSFSFWNSQLIPWITLLAIGFYIGGSAQMVLGGRISLGALVTTINIYKDLGDRFSTILDGLKSLSKAISPLGALTVQFNLEVDIPQKAAVFKTNEKFALSHGQKNFDLIPIAFKNISIDQSPTFRGGTDFTEEAPQGSVIQIVGPHDSGKGAILRRICDIDSEAPGMVLISPHLTVLQVPHEPLFLESGGVFSNLHMCTVGQKGFDKRTTARGRRILERLGLGKEWILNLYDQEESGSLEHVAEEKLAPTSPFSCFEEEEEEEEEEDTNPIWAQKLSGSEKWRFQLARAFVHDPHVLVVHRPVDELDVNLQQQILALFREFVDKKGLEIDEHEELLGQQRRPRTLIFSTGTSTKTTIPDYVWRLTDSGVKVEKHPAPHA</sequence>
<evidence type="ECO:0000259" key="12">
    <source>
        <dbReference type="PROSITE" id="PS50929"/>
    </source>
</evidence>
<dbReference type="InterPro" id="IPR027417">
    <property type="entry name" value="P-loop_NTPase"/>
</dbReference>
<gene>
    <name evidence="13" type="ORF">SCF082_LOCUS6086</name>
</gene>
<dbReference type="Gene3D" id="3.40.50.300">
    <property type="entry name" value="P-loop containing nucleotide triphosphate hydrolases"/>
    <property type="match status" value="1"/>
</dbReference>
<accession>A0ABP0IB21</accession>
<evidence type="ECO:0000256" key="7">
    <source>
        <dbReference type="ARBA" id="ARBA00022840"/>
    </source>
</evidence>
<dbReference type="Gene3D" id="1.20.1560.10">
    <property type="entry name" value="ABC transporter type 1, transmembrane domain"/>
    <property type="match status" value="1"/>
</dbReference>
<keyword evidence="14" id="KW-1185">Reference proteome</keyword>
<dbReference type="EMBL" id="CAXAMM010003336">
    <property type="protein sequence ID" value="CAK8999518.1"/>
    <property type="molecule type" value="Genomic_DNA"/>
</dbReference>
<dbReference type="PANTHER" id="PTHR24223">
    <property type="entry name" value="ATP-BINDING CASSETTE SUB-FAMILY C"/>
    <property type="match status" value="1"/>
</dbReference>
<evidence type="ECO:0000256" key="9">
    <source>
        <dbReference type="ARBA" id="ARBA00023136"/>
    </source>
</evidence>
<feature type="domain" description="ABC transmembrane type-1" evidence="12">
    <location>
        <begin position="296"/>
        <end position="515"/>
    </location>
</feature>
<organism evidence="13 14">
    <name type="scientific">Durusdinium trenchii</name>
    <dbReference type="NCBI Taxonomy" id="1381693"/>
    <lineage>
        <taxon>Eukaryota</taxon>
        <taxon>Sar</taxon>
        <taxon>Alveolata</taxon>
        <taxon>Dinophyceae</taxon>
        <taxon>Suessiales</taxon>
        <taxon>Symbiodiniaceae</taxon>
        <taxon>Durusdinium</taxon>
    </lineage>
</organism>
<keyword evidence="9 10" id="KW-0472">Membrane</keyword>
<dbReference type="SUPFAM" id="SSF141072">
    <property type="entry name" value="CalX-like"/>
    <property type="match status" value="1"/>
</dbReference>
<name>A0ABP0IB21_9DINO</name>